<dbReference type="EnsemblMetazoa" id="PPA30684.1">
    <property type="protein sequence ID" value="PPA30684.1"/>
    <property type="gene ID" value="WBGene00203550"/>
</dbReference>
<gene>
    <name evidence="8" type="primary">WBGene00203550</name>
</gene>
<evidence type="ECO:0000313" key="9">
    <source>
        <dbReference type="Proteomes" id="UP000005239"/>
    </source>
</evidence>
<accession>A0A8R1UK37</accession>
<keyword evidence="5" id="KW-0812">Transmembrane</keyword>
<dbReference type="InterPro" id="IPR044880">
    <property type="entry name" value="NCX_ion-bd_dom_sf"/>
</dbReference>
<name>A0A2A6CLC8_PRIPA</name>
<keyword evidence="7" id="KW-0472">Membrane</keyword>
<keyword evidence="4" id="KW-0109">Calcium transport</keyword>
<keyword evidence="4" id="KW-0406">Ion transport</keyword>
<dbReference type="GO" id="GO:0006874">
    <property type="term" value="P:intracellular calcium ion homeostasis"/>
    <property type="evidence" value="ECO:0000318"/>
    <property type="project" value="GO_Central"/>
</dbReference>
<evidence type="ECO:0000256" key="3">
    <source>
        <dbReference type="ARBA" id="ARBA00022449"/>
    </source>
</evidence>
<evidence type="ECO:0000256" key="6">
    <source>
        <dbReference type="ARBA" id="ARBA00022989"/>
    </source>
</evidence>
<evidence type="ECO:0000256" key="2">
    <source>
        <dbReference type="ARBA" id="ARBA00022448"/>
    </source>
</evidence>
<keyword evidence="2" id="KW-0813">Transport</keyword>
<keyword evidence="6" id="KW-1133">Transmembrane helix</keyword>
<reference evidence="8" key="2">
    <citation type="submission" date="2022-06" db="UniProtKB">
        <authorList>
            <consortium name="EnsemblMetazoa"/>
        </authorList>
    </citation>
    <scope>IDENTIFICATION</scope>
    <source>
        <strain evidence="8">PS312</strain>
    </source>
</reference>
<dbReference type="AlphaFoldDB" id="A0A2A6CLC8"/>
<dbReference type="InterPro" id="IPR051359">
    <property type="entry name" value="CaCA_antiporter"/>
</dbReference>
<keyword evidence="3" id="KW-0050">Antiport</keyword>
<dbReference type="Gene3D" id="1.20.1420.30">
    <property type="entry name" value="NCX, central ion-binding region"/>
    <property type="match status" value="2"/>
</dbReference>
<keyword evidence="9" id="KW-1185">Reference proteome</keyword>
<dbReference type="Proteomes" id="UP000005239">
    <property type="component" value="Unassembled WGS sequence"/>
</dbReference>
<organism evidence="8 9">
    <name type="scientific">Pristionchus pacificus</name>
    <name type="common">Parasitic nematode worm</name>
    <dbReference type="NCBI Taxonomy" id="54126"/>
    <lineage>
        <taxon>Eukaryota</taxon>
        <taxon>Metazoa</taxon>
        <taxon>Ecdysozoa</taxon>
        <taxon>Nematoda</taxon>
        <taxon>Chromadorea</taxon>
        <taxon>Rhabditida</taxon>
        <taxon>Rhabditina</taxon>
        <taxon>Diplogasteromorpha</taxon>
        <taxon>Diplogasteroidea</taxon>
        <taxon>Neodiplogasteridae</taxon>
        <taxon>Pristionchus</taxon>
    </lineage>
</organism>
<dbReference type="Pfam" id="PF01699">
    <property type="entry name" value="Na_Ca_ex"/>
    <property type="match status" value="2"/>
</dbReference>
<dbReference type="GO" id="GO:0005432">
    <property type="term" value="F:calcium:sodium antiporter activity"/>
    <property type="evidence" value="ECO:0000318"/>
    <property type="project" value="GO_Central"/>
</dbReference>
<reference evidence="9" key="1">
    <citation type="journal article" date="2008" name="Nat. Genet.">
        <title>The Pristionchus pacificus genome provides a unique perspective on nematode lifestyle and parasitism.</title>
        <authorList>
            <person name="Dieterich C."/>
            <person name="Clifton S.W."/>
            <person name="Schuster L.N."/>
            <person name="Chinwalla A."/>
            <person name="Delehaunty K."/>
            <person name="Dinkelacker I."/>
            <person name="Fulton L."/>
            <person name="Fulton R."/>
            <person name="Godfrey J."/>
            <person name="Minx P."/>
            <person name="Mitreva M."/>
            <person name="Roeseler W."/>
            <person name="Tian H."/>
            <person name="Witte H."/>
            <person name="Yang S.P."/>
            <person name="Wilson R.K."/>
            <person name="Sommer R.J."/>
        </authorList>
    </citation>
    <scope>NUCLEOTIDE SEQUENCE [LARGE SCALE GENOMIC DNA]</scope>
    <source>
        <strain evidence="9">PS312</strain>
    </source>
</reference>
<evidence type="ECO:0000256" key="5">
    <source>
        <dbReference type="ARBA" id="ARBA00022692"/>
    </source>
</evidence>
<dbReference type="GO" id="GO:0016020">
    <property type="term" value="C:membrane"/>
    <property type="evidence" value="ECO:0000318"/>
    <property type="project" value="GO_Central"/>
</dbReference>
<accession>A0A2A6CLC8</accession>
<dbReference type="PANTHER" id="PTHR12266:SF0">
    <property type="entry name" value="MITOCHONDRIAL SODIUM_CALCIUM EXCHANGER PROTEIN"/>
    <property type="match status" value="1"/>
</dbReference>
<protein>
    <submittedName>
        <fullName evidence="8">Ncx-7</fullName>
    </submittedName>
</protein>
<dbReference type="PANTHER" id="PTHR12266">
    <property type="entry name" value="NA+/CA2+ K+ INDEPENDENT EXCHANGER"/>
    <property type="match status" value="1"/>
</dbReference>
<dbReference type="OrthoDB" id="407410at2759"/>
<evidence type="ECO:0000313" key="8">
    <source>
        <dbReference type="EnsemblMetazoa" id="PPA30684.1"/>
    </source>
</evidence>
<comment type="subcellular location">
    <subcellularLocation>
        <location evidence="1">Membrane</location>
        <topology evidence="1">Multi-pass membrane protein</topology>
    </subcellularLocation>
</comment>
<sequence length="581" mass="64833">MRSLIARFVANDTIDDDDGDDQYCQPDPSWNFTDTCNYIQDTDACGGGGYLAWATYVYCCEDPVAKWFIVAAGCLFLLLMFMMLQSSADDFFSPNLSTIVTHLKMSESVAGVTFLAFGNGAPDIFGAIASVLSSPRPKADLALGGLIGAAIFVTLAVHASVVLTTPFKRSMYIFRAAFWSTLRDLVFLLVTASLILSMFLFYDDVVLWQPLTFLAVYIIYVTVVLTAEYYKKKKRAAIQPQIPSTTISRRPTIIPDIQVYDEEGEKDSVKMDHKYSMFDTTHFRRRSTLSPYNHQEEETDAADHEGQAFIVLHNKVYRRDSLRSRTDTMRSRRELWPILVLLKLTIPLSEAPWSKPLVIMHAVLVPQCILFNTQFMFFVPIEGGPGLWAYAPVISVLLIVFILCTTSMNEEPRFYRPIYSYLGFISSVVWIYCISAEVVDVVDMLGVVSGISQAVLGLTLIAWANSIGDLVADISIAKQGYPRMAVAGSIGGPLFNMLLGFGIPFTIAKLEGDTVPIALDGVNLIMIVFLFISILFTMVNVLIFRAHLSRLYGFILVALYVIFLVFIILSETGVLVWLPEP</sequence>
<evidence type="ECO:0000256" key="7">
    <source>
        <dbReference type="ARBA" id="ARBA00023136"/>
    </source>
</evidence>
<dbReference type="InterPro" id="IPR004837">
    <property type="entry name" value="NaCa_Exmemb"/>
</dbReference>
<dbReference type="GO" id="GO:0006812">
    <property type="term" value="P:monoatomic cation transport"/>
    <property type="evidence" value="ECO:0000318"/>
    <property type="project" value="GO_Central"/>
</dbReference>
<keyword evidence="4" id="KW-0106">Calcium</keyword>
<evidence type="ECO:0000256" key="4">
    <source>
        <dbReference type="ARBA" id="ARBA00022568"/>
    </source>
</evidence>
<proteinExistence type="predicted"/>
<evidence type="ECO:0000256" key="1">
    <source>
        <dbReference type="ARBA" id="ARBA00004141"/>
    </source>
</evidence>